<evidence type="ECO:0000313" key="6">
    <source>
        <dbReference type="Proteomes" id="UP000663829"/>
    </source>
</evidence>
<evidence type="ECO:0000313" key="2">
    <source>
        <dbReference type="EMBL" id="CAF1092882.1"/>
    </source>
</evidence>
<feature type="signal peptide" evidence="1">
    <location>
        <begin position="1"/>
        <end position="15"/>
    </location>
</feature>
<dbReference type="AlphaFoldDB" id="A0A814NJR0"/>
<dbReference type="Gene3D" id="2.60.120.260">
    <property type="entry name" value="Galactose-binding domain-like"/>
    <property type="match status" value="1"/>
</dbReference>
<organism evidence="2 6">
    <name type="scientific">Didymodactylos carnosus</name>
    <dbReference type="NCBI Taxonomy" id="1234261"/>
    <lineage>
        <taxon>Eukaryota</taxon>
        <taxon>Metazoa</taxon>
        <taxon>Spiralia</taxon>
        <taxon>Gnathifera</taxon>
        <taxon>Rotifera</taxon>
        <taxon>Eurotatoria</taxon>
        <taxon>Bdelloidea</taxon>
        <taxon>Philodinida</taxon>
        <taxon>Philodinidae</taxon>
        <taxon>Didymodactylos</taxon>
    </lineage>
</organism>
<dbReference type="EMBL" id="CAJNOK010012183">
    <property type="protein sequence ID" value="CAF1157768.1"/>
    <property type="molecule type" value="Genomic_DNA"/>
</dbReference>
<dbReference type="Proteomes" id="UP000682733">
    <property type="component" value="Unassembled WGS sequence"/>
</dbReference>
<evidence type="ECO:0000313" key="4">
    <source>
        <dbReference type="EMBL" id="CAF3858293.1"/>
    </source>
</evidence>
<dbReference type="EMBL" id="CAJNOQ010005284">
    <property type="protein sequence ID" value="CAF1092882.1"/>
    <property type="molecule type" value="Genomic_DNA"/>
</dbReference>
<reference evidence="2" key="1">
    <citation type="submission" date="2021-02" db="EMBL/GenBank/DDBJ databases">
        <authorList>
            <person name="Nowell W R."/>
        </authorList>
    </citation>
    <scope>NUCLEOTIDE SEQUENCE</scope>
</reference>
<accession>A0A814NJR0</accession>
<sequence length="298" mass="32647">MLFLVIYAIAAVGECIMVGKIYNSSLTQLNAEEADEVFIDGICAACVCHLILNSAEYVAFNCYSNNNTCLMFKNYSSSYTMESNTNTTFIFLSLPPPPETLTILTTTVDTEASEIISESLTITPTTTPTTTPSAASQCQLSSLPSIPVNITYDQLLLLQNMSTEFNVYECYAYGFYATSQTHTVSFGFRQDPLAWCLDDVSVVNNDTNQQLLNNSGFETGNLTGWIYSDMNSCGLGYSKVDNNVTNAHSGIYYYLSGCNGETDYLAQTFETTPGQLYVISFWLENLGGVPSLANITIS</sequence>
<feature type="chain" id="PRO_5036225383" evidence="1">
    <location>
        <begin position="16"/>
        <end position="298"/>
    </location>
</feature>
<gene>
    <name evidence="2" type="ORF">GPM918_LOCUS18352</name>
    <name evidence="3" type="ORF">OVA965_LOCUS21932</name>
    <name evidence="4" type="ORF">SRO942_LOCUS18349</name>
    <name evidence="5" type="ORF">TMI583_LOCUS22645</name>
</gene>
<name>A0A814NJR0_9BILA</name>
<dbReference type="Proteomes" id="UP000681722">
    <property type="component" value="Unassembled WGS sequence"/>
</dbReference>
<comment type="caution">
    <text evidence="2">The sequence shown here is derived from an EMBL/GenBank/DDBJ whole genome shotgun (WGS) entry which is preliminary data.</text>
</comment>
<protein>
    <submittedName>
        <fullName evidence="2">Uncharacterized protein</fullName>
    </submittedName>
</protein>
<keyword evidence="6" id="KW-1185">Reference proteome</keyword>
<proteinExistence type="predicted"/>
<evidence type="ECO:0000313" key="5">
    <source>
        <dbReference type="EMBL" id="CAF3969310.1"/>
    </source>
</evidence>
<dbReference type="Proteomes" id="UP000677228">
    <property type="component" value="Unassembled WGS sequence"/>
</dbReference>
<dbReference type="EMBL" id="CAJOBC010005284">
    <property type="protein sequence ID" value="CAF3858293.1"/>
    <property type="molecule type" value="Genomic_DNA"/>
</dbReference>
<keyword evidence="1" id="KW-0732">Signal</keyword>
<evidence type="ECO:0000313" key="3">
    <source>
        <dbReference type="EMBL" id="CAF1157768.1"/>
    </source>
</evidence>
<dbReference type="EMBL" id="CAJOBA010033707">
    <property type="protein sequence ID" value="CAF3969310.1"/>
    <property type="molecule type" value="Genomic_DNA"/>
</dbReference>
<dbReference type="Proteomes" id="UP000663829">
    <property type="component" value="Unassembled WGS sequence"/>
</dbReference>
<evidence type="ECO:0000256" key="1">
    <source>
        <dbReference type="SAM" id="SignalP"/>
    </source>
</evidence>